<keyword evidence="4" id="KW-0808">Transferase</keyword>
<evidence type="ECO:0000256" key="10">
    <source>
        <dbReference type="ARBA" id="ARBA00023231"/>
    </source>
</evidence>
<dbReference type="InterPro" id="IPR013767">
    <property type="entry name" value="PAS_fold"/>
</dbReference>
<evidence type="ECO:0000256" key="6">
    <source>
        <dbReference type="ARBA" id="ARBA00022777"/>
    </source>
</evidence>
<dbReference type="EC" id="2.7.13.3" evidence="2"/>
<dbReference type="InterPro" id="IPR003661">
    <property type="entry name" value="HisK_dim/P_dom"/>
</dbReference>
<protein>
    <recommendedName>
        <fullName evidence="12">Sensory histidine kinase/phosphatase NtrB</fullName>
        <ecNumber evidence="2">2.7.13.3</ecNumber>
    </recommendedName>
    <alternativeName>
        <fullName evidence="13">Nitrogen regulation protein NR(II)</fullName>
    </alternativeName>
    <alternativeName>
        <fullName evidence="14">Nitrogen regulator II</fullName>
    </alternativeName>
</protein>
<keyword evidence="5" id="KW-0547">Nucleotide-binding</keyword>
<evidence type="ECO:0000256" key="3">
    <source>
        <dbReference type="ARBA" id="ARBA00022553"/>
    </source>
</evidence>
<keyword evidence="17" id="KW-1185">Reference proteome</keyword>
<evidence type="ECO:0000256" key="12">
    <source>
        <dbReference type="ARBA" id="ARBA00039567"/>
    </source>
</evidence>
<keyword evidence="8" id="KW-0067">ATP-binding</keyword>
<dbReference type="SUPFAM" id="SSF47384">
    <property type="entry name" value="Homodimeric domain of signal transducing histidine kinase"/>
    <property type="match status" value="1"/>
</dbReference>
<dbReference type="RefSeq" id="WP_091989010.1">
    <property type="nucleotide sequence ID" value="NZ_FOLO01000046.1"/>
</dbReference>
<dbReference type="Proteomes" id="UP000198862">
    <property type="component" value="Unassembled WGS sequence"/>
</dbReference>
<accession>A0A1I1R225</accession>
<dbReference type="InterPro" id="IPR035965">
    <property type="entry name" value="PAS-like_dom_sf"/>
</dbReference>
<dbReference type="Gene3D" id="3.30.565.10">
    <property type="entry name" value="Histidine kinase-like ATPase, C-terminal domain"/>
    <property type="match status" value="1"/>
</dbReference>
<dbReference type="AlphaFoldDB" id="A0A1I1R225"/>
<dbReference type="SUPFAM" id="SSF55874">
    <property type="entry name" value="ATPase domain of HSP90 chaperone/DNA topoisomerase II/histidine kinase"/>
    <property type="match status" value="1"/>
</dbReference>
<keyword evidence="7" id="KW-0378">Hydrolase</keyword>
<dbReference type="PRINTS" id="PR00344">
    <property type="entry name" value="BCTRLSENSOR"/>
</dbReference>
<evidence type="ECO:0000256" key="8">
    <source>
        <dbReference type="ARBA" id="ARBA00022840"/>
    </source>
</evidence>
<dbReference type="Gene3D" id="3.30.450.20">
    <property type="entry name" value="PAS domain"/>
    <property type="match status" value="1"/>
</dbReference>
<dbReference type="EMBL" id="FOLO01000046">
    <property type="protein sequence ID" value="SFD28434.1"/>
    <property type="molecule type" value="Genomic_DNA"/>
</dbReference>
<evidence type="ECO:0000256" key="14">
    <source>
        <dbReference type="ARBA" id="ARBA00043094"/>
    </source>
</evidence>
<sequence length="370" mass="41964">MFSNDANNFRNTNISTLLQAAWQNLTTSVILLNQNLIVIYANESAKELFALGEKRFIGQEFSALFSHHTIDLARITSHTLQQGIDCHQHRADVVFIDSRHAKIALSSRSITDENQTLILLECRRLDEEIKHDLASHQMHQHNAARTLIRGLAHEIKNPLGGIRGAAQLLQYETYQNERDECTNLIIEQTDRLTELVDRLLGPNQLLKKTACNIHQTLESVMKLSMLENHNHIKLIKDYDPSIPDIIVDEGKIQQVVLNIVRNAQQAIINNEANKDTKTGSIRIKTRIRHQMRIHNKSMKNALQIQISDTGPGIDQNIIETIFFPMVTNKEGGSGLGLSIAQTLIDQHNGYIDCESWPGHTEFNIYLPLNL</sequence>
<comment type="catalytic activity">
    <reaction evidence="1">
        <text>ATP + protein L-histidine = ADP + protein N-phospho-L-histidine.</text>
        <dbReference type="EC" id="2.7.13.3"/>
    </reaction>
</comment>
<dbReference type="SMART" id="SM00091">
    <property type="entry name" value="PAS"/>
    <property type="match status" value="1"/>
</dbReference>
<dbReference type="PANTHER" id="PTHR43065">
    <property type="entry name" value="SENSOR HISTIDINE KINASE"/>
    <property type="match status" value="1"/>
</dbReference>
<dbReference type="InterPro" id="IPR036097">
    <property type="entry name" value="HisK_dim/P_sf"/>
</dbReference>
<proteinExistence type="predicted"/>
<dbReference type="SUPFAM" id="SSF55785">
    <property type="entry name" value="PYP-like sensor domain (PAS domain)"/>
    <property type="match status" value="1"/>
</dbReference>
<dbReference type="InterPro" id="IPR000014">
    <property type="entry name" value="PAS"/>
</dbReference>
<dbReference type="NCBIfam" id="NF008293">
    <property type="entry name" value="PRK11073.1"/>
    <property type="match status" value="1"/>
</dbReference>
<keyword evidence="6 16" id="KW-0418">Kinase</keyword>
<dbReference type="OrthoDB" id="9789238at2"/>
<dbReference type="Pfam" id="PF00989">
    <property type="entry name" value="PAS"/>
    <property type="match status" value="1"/>
</dbReference>
<dbReference type="STRING" id="1123010.SAMN02745724_04079"/>
<gene>
    <name evidence="16" type="ORF">SAMN02745724_04079</name>
</gene>
<dbReference type="SMART" id="SM00388">
    <property type="entry name" value="HisKA"/>
    <property type="match status" value="1"/>
</dbReference>
<reference evidence="16 17" key="1">
    <citation type="submission" date="2016-10" db="EMBL/GenBank/DDBJ databases">
        <authorList>
            <person name="de Groot N.N."/>
        </authorList>
    </citation>
    <scope>NUCLEOTIDE SEQUENCE [LARGE SCALE GENOMIC DNA]</scope>
    <source>
        <strain evidence="16 17">DSM 6059</strain>
    </source>
</reference>
<evidence type="ECO:0000313" key="17">
    <source>
        <dbReference type="Proteomes" id="UP000198862"/>
    </source>
</evidence>
<comment type="function">
    <text evidence="11">Member of the two-component regulatory system NtrB/NtrC, which controls expression of the nitrogen-regulated (ntr) genes in response to nitrogen limitation. Under conditions of nitrogen limitation, NtrB autophosphorylates and transfers the phosphoryl group to NtrC. In the presence of nitrogen, acts as a phosphatase that dephosphorylates and inactivates NtrC.</text>
</comment>
<dbReference type="Pfam" id="PF00512">
    <property type="entry name" value="HisKA"/>
    <property type="match status" value="1"/>
</dbReference>
<dbReference type="PROSITE" id="PS50109">
    <property type="entry name" value="HIS_KIN"/>
    <property type="match status" value="1"/>
</dbReference>
<dbReference type="InterPro" id="IPR036890">
    <property type="entry name" value="HATPase_C_sf"/>
</dbReference>
<dbReference type="CDD" id="cd00130">
    <property type="entry name" value="PAS"/>
    <property type="match status" value="1"/>
</dbReference>
<dbReference type="Gene3D" id="1.10.287.130">
    <property type="match status" value="1"/>
</dbReference>
<dbReference type="GO" id="GO:0005524">
    <property type="term" value="F:ATP binding"/>
    <property type="evidence" value="ECO:0007669"/>
    <property type="project" value="UniProtKB-KW"/>
</dbReference>
<dbReference type="InterPro" id="IPR004358">
    <property type="entry name" value="Sig_transdc_His_kin-like_C"/>
</dbReference>
<evidence type="ECO:0000256" key="9">
    <source>
        <dbReference type="ARBA" id="ARBA00023012"/>
    </source>
</evidence>
<evidence type="ECO:0000256" key="5">
    <source>
        <dbReference type="ARBA" id="ARBA00022741"/>
    </source>
</evidence>
<dbReference type="InterPro" id="IPR005467">
    <property type="entry name" value="His_kinase_dom"/>
</dbReference>
<organism evidence="16 17">
    <name type="scientific">Pseudoalteromonas denitrificans DSM 6059</name>
    <dbReference type="NCBI Taxonomy" id="1123010"/>
    <lineage>
        <taxon>Bacteria</taxon>
        <taxon>Pseudomonadati</taxon>
        <taxon>Pseudomonadota</taxon>
        <taxon>Gammaproteobacteria</taxon>
        <taxon>Alteromonadales</taxon>
        <taxon>Pseudoalteromonadaceae</taxon>
        <taxon>Pseudoalteromonas</taxon>
    </lineage>
</organism>
<evidence type="ECO:0000313" key="16">
    <source>
        <dbReference type="EMBL" id="SFD28434.1"/>
    </source>
</evidence>
<keyword evidence="9" id="KW-0902">Two-component regulatory system</keyword>
<evidence type="ECO:0000256" key="1">
    <source>
        <dbReference type="ARBA" id="ARBA00000085"/>
    </source>
</evidence>
<evidence type="ECO:0000256" key="2">
    <source>
        <dbReference type="ARBA" id="ARBA00012438"/>
    </source>
</evidence>
<dbReference type="Pfam" id="PF02518">
    <property type="entry name" value="HATPase_c"/>
    <property type="match status" value="1"/>
</dbReference>
<dbReference type="GO" id="GO:0016787">
    <property type="term" value="F:hydrolase activity"/>
    <property type="evidence" value="ECO:0007669"/>
    <property type="project" value="UniProtKB-KW"/>
</dbReference>
<dbReference type="GO" id="GO:0000155">
    <property type="term" value="F:phosphorelay sensor kinase activity"/>
    <property type="evidence" value="ECO:0007669"/>
    <property type="project" value="InterPro"/>
</dbReference>
<evidence type="ECO:0000256" key="13">
    <source>
        <dbReference type="ARBA" id="ARBA00042313"/>
    </source>
</evidence>
<dbReference type="SMART" id="SM00387">
    <property type="entry name" value="HATPase_c"/>
    <property type="match status" value="1"/>
</dbReference>
<evidence type="ECO:0000256" key="7">
    <source>
        <dbReference type="ARBA" id="ARBA00022801"/>
    </source>
</evidence>
<evidence type="ECO:0000256" key="4">
    <source>
        <dbReference type="ARBA" id="ARBA00022679"/>
    </source>
</evidence>
<dbReference type="InterPro" id="IPR003594">
    <property type="entry name" value="HATPase_dom"/>
</dbReference>
<name>A0A1I1R225_9GAMM</name>
<keyword evidence="10" id="KW-0535">Nitrogen fixation</keyword>
<keyword evidence="3" id="KW-0597">Phosphoprotein</keyword>
<feature type="domain" description="Histidine kinase" evidence="15">
    <location>
        <begin position="150"/>
        <end position="370"/>
    </location>
</feature>
<dbReference type="PANTHER" id="PTHR43065:SF16">
    <property type="entry name" value="SENSORY HISTIDINE KINASE_PHOSPHATASE NTRB"/>
    <property type="match status" value="1"/>
</dbReference>
<evidence type="ECO:0000259" key="15">
    <source>
        <dbReference type="PROSITE" id="PS50109"/>
    </source>
</evidence>
<evidence type="ECO:0000256" key="11">
    <source>
        <dbReference type="ARBA" id="ARBA00037696"/>
    </source>
</evidence>
<dbReference type="GO" id="GO:0006355">
    <property type="term" value="P:regulation of DNA-templated transcription"/>
    <property type="evidence" value="ECO:0007669"/>
    <property type="project" value="InterPro"/>
</dbReference>
<dbReference type="CDD" id="cd00082">
    <property type="entry name" value="HisKA"/>
    <property type="match status" value="1"/>
</dbReference>